<evidence type="ECO:0000313" key="1">
    <source>
        <dbReference type="EMBL" id="SOX53705.1"/>
    </source>
</evidence>
<dbReference type="RefSeq" id="WP_096287119.1">
    <property type="nucleotide sequence ID" value="NZ_FXEG02000002.1"/>
</dbReference>
<protein>
    <submittedName>
        <fullName evidence="1">Uncharacterized protein</fullName>
    </submittedName>
</protein>
<name>A0A2K4YA86_9MYCO</name>
<dbReference type="AlphaFoldDB" id="A0A2K4YA86"/>
<keyword evidence="2" id="KW-1185">Reference proteome</keyword>
<evidence type="ECO:0000313" key="2">
    <source>
        <dbReference type="Proteomes" id="UP000236318"/>
    </source>
</evidence>
<sequence>MTDLPPEDDYSLFAYLEVTIGEDPGDLGEDEPEPRPLCANCVRDLPESGSPLCAFCRVIQP</sequence>
<organism evidence="1 2">
    <name type="scientific">Mycobacterium ahvazicum</name>
    <dbReference type="NCBI Taxonomy" id="1964395"/>
    <lineage>
        <taxon>Bacteria</taxon>
        <taxon>Bacillati</taxon>
        <taxon>Actinomycetota</taxon>
        <taxon>Actinomycetes</taxon>
        <taxon>Mycobacteriales</taxon>
        <taxon>Mycobacteriaceae</taxon>
        <taxon>Mycobacterium</taxon>
        <taxon>Mycobacterium simiae complex</taxon>
    </lineage>
</organism>
<proteinExistence type="predicted"/>
<accession>A0A2K4YA86</accession>
<dbReference type="Proteomes" id="UP000236318">
    <property type="component" value="Unassembled WGS sequence"/>
</dbReference>
<gene>
    <name evidence="1" type="ORF">MAAFP003_2379</name>
</gene>
<dbReference type="EMBL" id="FXEG02000002">
    <property type="protein sequence ID" value="SOX53705.1"/>
    <property type="molecule type" value="Genomic_DNA"/>
</dbReference>
<reference evidence="1" key="1">
    <citation type="submission" date="2018-01" db="EMBL/GenBank/DDBJ databases">
        <authorList>
            <consortium name="Urmite Genomes"/>
        </authorList>
    </citation>
    <scope>NUCLEOTIDE SEQUENCE [LARGE SCALE GENOMIC DNA]</scope>
    <source>
        <strain evidence="1">AFP003</strain>
    </source>
</reference>
<comment type="caution">
    <text evidence="1">The sequence shown here is derived from an EMBL/GenBank/DDBJ whole genome shotgun (WGS) entry which is preliminary data.</text>
</comment>